<reference evidence="2 3" key="1">
    <citation type="submission" date="2019-10" db="EMBL/GenBank/DDBJ databases">
        <title>Extracellular Electron Transfer in a Candidatus Methanoperedens spp. Enrichment Culture.</title>
        <authorList>
            <person name="Berger S."/>
            <person name="Rangel Shaw D."/>
            <person name="Berben T."/>
            <person name="In 'T Zandt M."/>
            <person name="Frank J."/>
            <person name="Reimann J."/>
            <person name="Jetten M.S.M."/>
            <person name="Welte C.U."/>
        </authorList>
    </citation>
    <scope>NUCLEOTIDE SEQUENCE [LARGE SCALE GENOMIC DNA]</scope>
    <source>
        <strain evidence="2">SB12</strain>
    </source>
</reference>
<dbReference type="Pfam" id="PF17164">
    <property type="entry name" value="DUF5122"/>
    <property type="match status" value="5"/>
</dbReference>
<dbReference type="Proteomes" id="UP000460298">
    <property type="component" value="Unassembled WGS sequence"/>
</dbReference>
<dbReference type="NCBIfam" id="TIGR02608">
    <property type="entry name" value="delta_60_rpt"/>
    <property type="match status" value="8"/>
</dbReference>
<dbReference type="Gene3D" id="2.80.10.50">
    <property type="match status" value="2"/>
</dbReference>
<dbReference type="SUPFAM" id="SSF63829">
    <property type="entry name" value="Calcium-dependent phosphotriesterase"/>
    <property type="match status" value="1"/>
</dbReference>
<keyword evidence="1" id="KW-0732">Signal</keyword>
<evidence type="ECO:0000313" key="3">
    <source>
        <dbReference type="Proteomes" id="UP000460298"/>
    </source>
</evidence>
<feature type="signal peptide" evidence="1">
    <location>
        <begin position="1"/>
        <end position="25"/>
    </location>
</feature>
<name>A0A833GYN5_9LEPT</name>
<protein>
    <recommendedName>
        <fullName evidence="4">Delta-60 repeat-containing protein</fullName>
    </recommendedName>
</protein>
<sequence length="440" mass="44228">MKGRAAPLLLFALLPAACLRGPLHAPDDSIFSLFNLNAFFSSGSTGQLDTSFGGSGAAIFDSGFTDNCLDIALLSDDSVVTTGVSFNGAVNELIASRYSAGGLPVLSFGTSGTFHFNTGSNTGGIKIRRIAADQLILAGYTTNAGTDTLLLKIDASGNLDPGFGTAGVSVFDLLTPDDSTSDLVIDHAGRPVLSLSTGDQFFMAARFTASGALDTAFNGTGIVQTPLPSGQADAYAIAVDASNRVIAGGYDYGGAGTYPSTVIRYTSAGALDTAFAGTGIVQTDLSATVGDAFYSVIVQPDGKIVAAGYANVAAGSDALAVVRYLSNGSLDASFGTGGIVLIDVTAGPDSLRSVTLQPDGKIVAAGTADAGSASSDMVVVRLHPGGALDTSFGGTGVVRIDISGFTDYGSRVLLQSDGAILVAGTASNGANNDAAIVRLY</sequence>
<feature type="chain" id="PRO_5032373222" description="Delta-60 repeat-containing protein" evidence="1">
    <location>
        <begin position="26"/>
        <end position="440"/>
    </location>
</feature>
<comment type="caution">
    <text evidence="2">The sequence shown here is derived from an EMBL/GenBank/DDBJ whole genome shotgun (WGS) entry which is preliminary data.</text>
</comment>
<organism evidence="2 3">
    <name type="scientific">Leptonema illini</name>
    <dbReference type="NCBI Taxonomy" id="183"/>
    <lineage>
        <taxon>Bacteria</taxon>
        <taxon>Pseudomonadati</taxon>
        <taxon>Spirochaetota</taxon>
        <taxon>Spirochaetia</taxon>
        <taxon>Leptospirales</taxon>
        <taxon>Leptospiraceae</taxon>
        <taxon>Leptonema</taxon>
    </lineage>
</organism>
<accession>A0A833GYN5</accession>
<gene>
    <name evidence="2" type="ORF">F9K24_18520</name>
</gene>
<dbReference type="EMBL" id="WBUI01000025">
    <property type="protein sequence ID" value="KAB2929894.1"/>
    <property type="molecule type" value="Genomic_DNA"/>
</dbReference>
<proteinExistence type="predicted"/>
<evidence type="ECO:0000256" key="1">
    <source>
        <dbReference type="SAM" id="SignalP"/>
    </source>
</evidence>
<evidence type="ECO:0000313" key="2">
    <source>
        <dbReference type="EMBL" id="KAB2929894.1"/>
    </source>
</evidence>
<evidence type="ECO:0008006" key="4">
    <source>
        <dbReference type="Google" id="ProtNLM"/>
    </source>
</evidence>
<dbReference type="AlphaFoldDB" id="A0A833GYN5"/>
<dbReference type="InterPro" id="IPR013431">
    <property type="entry name" value="Delta_60_rpt"/>
</dbReference>